<feature type="transmembrane region" description="Helical" evidence="1">
    <location>
        <begin position="89"/>
        <end position="107"/>
    </location>
</feature>
<feature type="transmembrane region" description="Helical" evidence="1">
    <location>
        <begin position="127"/>
        <end position="149"/>
    </location>
</feature>
<accession>A0A1Y2MM79</accession>
<dbReference type="RefSeq" id="WP_158092289.1">
    <property type="nucleotide sequence ID" value="NZ_AP018920.1"/>
</dbReference>
<evidence type="ECO:0000256" key="1">
    <source>
        <dbReference type="SAM" id="Phobius"/>
    </source>
</evidence>
<dbReference type="AlphaFoldDB" id="A0A1Y2MM79"/>
<name>A0A1Y2MM79_PSEAH</name>
<keyword evidence="1" id="KW-0472">Membrane</keyword>
<dbReference type="OrthoDB" id="9990976at2"/>
<organism evidence="2 3">
    <name type="scientific">Pseudonocardia autotrophica</name>
    <name type="common">Amycolata autotrophica</name>
    <name type="synonym">Nocardia autotrophica</name>
    <dbReference type="NCBI Taxonomy" id="2074"/>
    <lineage>
        <taxon>Bacteria</taxon>
        <taxon>Bacillati</taxon>
        <taxon>Actinomycetota</taxon>
        <taxon>Actinomycetes</taxon>
        <taxon>Pseudonocardiales</taxon>
        <taxon>Pseudonocardiaceae</taxon>
        <taxon>Pseudonocardia</taxon>
    </lineage>
</organism>
<feature type="transmembrane region" description="Helical" evidence="1">
    <location>
        <begin position="18"/>
        <end position="45"/>
    </location>
</feature>
<reference evidence="2 3" key="1">
    <citation type="submission" date="2016-09" db="EMBL/GenBank/DDBJ databases">
        <title>Pseudonocardia autotrophica DSM535, a candidate organism with high potential of specific P450 cytochromes.</title>
        <authorList>
            <person name="Grumaz C."/>
            <person name="Vainshtein Y."/>
            <person name="Kirstahler P."/>
            <person name="Sohn K."/>
        </authorList>
    </citation>
    <scope>NUCLEOTIDE SEQUENCE [LARGE SCALE GENOMIC DNA]</scope>
    <source>
        <strain evidence="2 3">DSM 535</strain>
    </source>
</reference>
<dbReference type="Proteomes" id="UP000194360">
    <property type="component" value="Unassembled WGS sequence"/>
</dbReference>
<feature type="transmembrane region" description="Helical" evidence="1">
    <location>
        <begin position="169"/>
        <end position="188"/>
    </location>
</feature>
<dbReference type="Pfam" id="PF11188">
    <property type="entry name" value="DUF2975"/>
    <property type="match status" value="1"/>
</dbReference>
<keyword evidence="1" id="KW-1133">Transmembrane helix</keyword>
<dbReference type="InterPro" id="IPR021354">
    <property type="entry name" value="DUF2975"/>
</dbReference>
<comment type="caution">
    <text evidence="2">The sequence shown here is derived from an EMBL/GenBank/DDBJ whole genome shotgun (WGS) entry which is preliminary data.</text>
</comment>
<protein>
    <recommendedName>
        <fullName evidence="4">DUF2975 domain-containing protein</fullName>
    </recommendedName>
</protein>
<sequence>MTVHSRVLDVVRLLAKVFIWFVVLGLMVPAYKLVSVLIGGVFVGWPSFVFELGDDRLPLAPDANMVEGTLLVVGRSQAFLGAVAVELDAVFTVGYPMLIAVLAVRALDLARSDGPFSEAMPTRLGRLGWALVAQPVSAAAQALCTAQLRSTVLAGSTFGDEFSSAFGDALTWAAIASGAGILVFRSIIIEGVGMRRDLDGTV</sequence>
<gene>
    <name evidence="2" type="ORF">BG845_05440</name>
</gene>
<evidence type="ECO:0000313" key="3">
    <source>
        <dbReference type="Proteomes" id="UP000194360"/>
    </source>
</evidence>
<dbReference type="EMBL" id="MIGB01000040">
    <property type="protein sequence ID" value="OSY36363.1"/>
    <property type="molecule type" value="Genomic_DNA"/>
</dbReference>
<keyword evidence="1" id="KW-0812">Transmembrane</keyword>
<evidence type="ECO:0008006" key="4">
    <source>
        <dbReference type="Google" id="ProtNLM"/>
    </source>
</evidence>
<proteinExistence type="predicted"/>
<keyword evidence="3" id="KW-1185">Reference proteome</keyword>
<evidence type="ECO:0000313" key="2">
    <source>
        <dbReference type="EMBL" id="OSY36363.1"/>
    </source>
</evidence>
<dbReference type="STRING" id="2074.BG845_05440"/>